<dbReference type="Pfam" id="PF13847">
    <property type="entry name" value="Methyltransf_31"/>
    <property type="match status" value="1"/>
</dbReference>
<evidence type="ECO:0000313" key="2">
    <source>
        <dbReference type="EMBL" id="PJA46903.1"/>
    </source>
</evidence>
<sequence length="187" mass="20736">MIGNTLLDARKLLRECGVGPGMHVADFGCGMAGHMVLPASLMVGENGRVYAVDIMPQALESLQSRLASGGHLNTDIIWGDFEREEGVQIEAGTLDRIFFVNNLWVVNDLRAVLREMRRLLNPSGRILIVDWSPRTESLVAPPVEHRTDVMEVMRHLAGEGWQGLYDFSAGEHHYGIQAMLDEKLANS</sequence>
<dbReference type="SUPFAM" id="SSF53335">
    <property type="entry name" value="S-adenosyl-L-methionine-dependent methyltransferases"/>
    <property type="match status" value="1"/>
</dbReference>
<organism evidence="2 3">
    <name type="scientific">Candidatus Uhrbacteria bacterium CG_4_9_14_3_um_filter_41_35</name>
    <dbReference type="NCBI Taxonomy" id="1975034"/>
    <lineage>
        <taxon>Bacteria</taxon>
        <taxon>Candidatus Uhriibacteriota</taxon>
    </lineage>
</organism>
<comment type="caution">
    <text evidence="2">The sequence shown here is derived from an EMBL/GenBank/DDBJ whole genome shotgun (WGS) entry which is preliminary data.</text>
</comment>
<evidence type="ECO:0000313" key="3">
    <source>
        <dbReference type="Proteomes" id="UP000231263"/>
    </source>
</evidence>
<dbReference type="PANTHER" id="PTHR43861">
    <property type="entry name" value="TRANS-ACONITATE 2-METHYLTRANSFERASE-RELATED"/>
    <property type="match status" value="1"/>
</dbReference>
<protein>
    <recommendedName>
        <fullName evidence="1">Methyltransferase domain-containing protein</fullName>
    </recommendedName>
</protein>
<name>A0A2M7XGA3_9BACT</name>
<dbReference type="EMBL" id="PFWT01000006">
    <property type="protein sequence ID" value="PJA46903.1"/>
    <property type="molecule type" value="Genomic_DNA"/>
</dbReference>
<dbReference type="InterPro" id="IPR029063">
    <property type="entry name" value="SAM-dependent_MTases_sf"/>
</dbReference>
<dbReference type="AlphaFoldDB" id="A0A2M7XGA3"/>
<dbReference type="Proteomes" id="UP000231263">
    <property type="component" value="Unassembled WGS sequence"/>
</dbReference>
<proteinExistence type="predicted"/>
<dbReference type="Gene3D" id="3.40.50.150">
    <property type="entry name" value="Vaccinia Virus protein VP39"/>
    <property type="match status" value="1"/>
</dbReference>
<accession>A0A2M7XGA3</accession>
<evidence type="ECO:0000259" key="1">
    <source>
        <dbReference type="Pfam" id="PF13847"/>
    </source>
</evidence>
<feature type="domain" description="Methyltransferase" evidence="1">
    <location>
        <begin position="20"/>
        <end position="135"/>
    </location>
</feature>
<dbReference type="PANTHER" id="PTHR43861:SF1">
    <property type="entry name" value="TRANS-ACONITATE 2-METHYLTRANSFERASE"/>
    <property type="match status" value="1"/>
</dbReference>
<gene>
    <name evidence="2" type="ORF">CO173_00735</name>
</gene>
<dbReference type="InterPro" id="IPR025714">
    <property type="entry name" value="Methyltranfer_dom"/>
</dbReference>
<dbReference type="CDD" id="cd02440">
    <property type="entry name" value="AdoMet_MTases"/>
    <property type="match status" value="1"/>
</dbReference>
<reference evidence="3" key="1">
    <citation type="submission" date="2017-09" db="EMBL/GenBank/DDBJ databases">
        <title>Depth-based differentiation of microbial function through sediment-hosted aquifers and enrichment of novel symbionts in the deep terrestrial subsurface.</title>
        <authorList>
            <person name="Probst A.J."/>
            <person name="Ladd B."/>
            <person name="Jarett J.K."/>
            <person name="Geller-Mcgrath D.E."/>
            <person name="Sieber C.M.K."/>
            <person name="Emerson J.B."/>
            <person name="Anantharaman K."/>
            <person name="Thomas B.C."/>
            <person name="Malmstrom R."/>
            <person name="Stieglmeier M."/>
            <person name="Klingl A."/>
            <person name="Woyke T."/>
            <person name="Ryan C.M."/>
            <person name="Banfield J.F."/>
        </authorList>
    </citation>
    <scope>NUCLEOTIDE SEQUENCE [LARGE SCALE GENOMIC DNA]</scope>
</reference>